<name>A0AC35TL40_9BILA</name>
<reference evidence="2" key="1">
    <citation type="submission" date="2016-11" db="UniProtKB">
        <authorList>
            <consortium name="WormBaseParasite"/>
        </authorList>
    </citation>
    <scope>IDENTIFICATION</scope>
    <source>
        <strain evidence="2">KR3021</strain>
    </source>
</reference>
<protein>
    <submittedName>
        <fullName evidence="2">SUEL-type lectin domain-containing protein</fullName>
    </submittedName>
</protein>
<proteinExistence type="predicted"/>
<organism evidence="1 2">
    <name type="scientific">Rhabditophanes sp. KR3021</name>
    <dbReference type="NCBI Taxonomy" id="114890"/>
    <lineage>
        <taxon>Eukaryota</taxon>
        <taxon>Metazoa</taxon>
        <taxon>Ecdysozoa</taxon>
        <taxon>Nematoda</taxon>
        <taxon>Chromadorea</taxon>
        <taxon>Rhabditida</taxon>
        <taxon>Tylenchina</taxon>
        <taxon>Panagrolaimomorpha</taxon>
        <taxon>Strongyloidoidea</taxon>
        <taxon>Alloionematidae</taxon>
        <taxon>Rhabditophanes</taxon>
    </lineage>
</organism>
<accession>A0AC35TL40</accession>
<dbReference type="WBParaSite" id="RSKR_0000163950.1">
    <property type="protein sequence ID" value="RSKR_0000163950.1"/>
    <property type="gene ID" value="RSKR_0000163950"/>
</dbReference>
<sequence length="119" mass="12898">MISVFLLLLSILSSTNGKSFNSTQVSLIPKSRPCLETNEVPSTRDIYGSLTCVSEVSGSGVDLLGLYPISAINQVCDNNEPCVTATTNFRNSFVKFKGCGNSMNHFVSDINPPVCFHLF</sequence>
<evidence type="ECO:0000313" key="1">
    <source>
        <dbReference type="Proteomes" id="UP000095286"/>
    </source>
</evidence>
<dbReference type="Proteomes" id="UP000095286">
    <property type="component" value="Unplaced"/>
</dbReference>
<evidence type="ECO:0000313" key="2">
    <source>
        <dbReference type="WBParaSite" id="RSKR_0000163950.1"/>
    </source>
</evidence>